<dbReference type="PANTHER" id="PTHR30193:SF37">
    <property type="entry name" value="INNER MEMBRANE ABC TRANSPORTER PERMEASE PROTEIN YCJO"/>
    <property type="match status" value="1"/>
</dbReference>
<evidence type="ECO:0000256" key="2">
    <source>
        <dbReference type="ARBA" id="ARBA00022448"/>
    </source>
</evidence>
<dbReference type="PANTHER" id="PTHR30193">
    <property type="entry name" value="ABC TRANSPORTER PERMEASE PROTEIN"/>
    <property type="match status" value="1"/>
</dbReference>
<evidence type="ECO:0000256" key="5">
    <source>
        <dbReference type="ARBA" id="ARBA00022989"/>
    </source>
</evidence>
<keyword evidence="6 7" id="KW-0472">Membrane</keyword>
<feature type="transmembrane region" description="Helical" evidence="7">
    <location>
        <begin position="274"/>
        <end position="293"/>
    </location>
</feature>
<name>Q5WCS7_SHOC1</name>
<evidence type="ECO:0000256" key="1">
    <source>
        <dbReference type="ARBA" id="ARBA00004651"/>
    </source>
</evidence>
<dbReference type="HOGENOM" id="CLU_016047_0_2_9"/>
<feature type="transmembrane region" description="Helical" evidence="7">
    <location>
        <begin position="132"/>
        <end position="159"/>
    </location>
</feature>
<reference evidence="10" key="4">
    <citation type="submission" date="2003-10" db="EMBL/GenBank/DDBJ databases">
        <title>The complete genome sequence of the alkaliphilic Bacillus clausii KSM-K16.</title>
        <authorList>
            <person name="Takaki Y."/>
            <person name="Kageyama Y."/>
            <person name="Shimamura S."/>
            <person name="Suzuki H."/>
            <person name="Nishi S."/>
            <person name="Hatada Y."/>
            <person name="Kawai S."/>
            <person name="Ito S."/>
            <person name="Horikoshi K."/>
        </authorList>
    </citation>
    <scope>NUCLEOTIDE SEQUENCE [LARGE SCALE GENOMIC DNA]</scope>
    <source>
        <strain evidence="10">KSM-K16</strain>
    </source>
</reference>
<feature type="transmembrane region" description="Helical" evidence="7">
    <location>
        <begin position="222"/>
        <end position="244"/>
    </location>
</feature>
<evidence type="ECO:0000259" key="8">
    <source>
        <dbReference type="PROSITE" id="PS50928"/>
    </source>
</evidence>
<dbReference type="SUPFAM" id="SSF160964">
    <property type="entry name" value="MalF N-terminal region-like"/>
    <property type="match status" value="1"/>
</dbReference>
<dbReference type="CDD" id="cd06261">
    <property type="entry name" value="TM_PBP2"/>
    <property type="match status" value="1"/>
</dbReference>
<keyword evidence="5 7" id="KW-1133">Transmembrane helix</keyword>
<dbReference type="Gene3D" id="1.10.3720.10">
    <property type="entry name" value="MetI-like"/>
    <property type="match status" value="1"/>
</dbReference>
<evidence type="ECO:0000256" key="7">
    <source>
        <dbReference type="RuleBase" id="RU363032"/>
    </source>
</evidence>
<reference evidence="9 10" key="2">
    <citation type="journal article" date="1995" name="Appl. Microbiol. Biotechnol.">
        <title>Purification and properties of an alkaline protease from alkalophilic Bacillus sp. KSM-K16.</title>
        <authorList>
            <person name="Kobayashi T."/>
            <person name="Hakamada Y."/>
            <person name="Adachi S."/>
            <person name="Hitomi J."/>
            <person name="Yoshimatsu T."/>
            <person name="Koike K."/>
            <person name="Kawai S."/>
            <person name="Ito S."/>
        </authorList>
    </citation>
    <scope>NUCLEOTIDE SEQUENCE [LARGE SCALE GENOMIC DNA]</scope>
    <source>
        <strain evidence="9 10">KSM-K16</strain>
    </source>
</reference>
<dbReference type="GO" id="GO:0005886">
    <property type="term" value="C:plasma membrane"/>
    <property type="evidence" value="ECO:0007669"/>
    <property type="project" value="UniProtKB-SubCell"/>
</dbReference>
<evidence type="ECO:0000313" key="9">
    <source>
        <dbReference type="EMBL" id="BAD65833.1"/>
    </source>
</evidence>
<dbReference type="SUPFAM" id="SSF161098">
    <property type="entry name" value="MetI-like"/>
    <property type="match status" value="1"/>
</dbReference>
<organism evidence="9 10">
    <name type="scientific">Shouchella clausii (strain KSM-K16)</name>
    <name type="common">Alkalihalobacillus clausii</name>
    <dbReference type="NCBI Taxonomy" id="66692"/>
    <lineage>
        <taxon>Bacteria</taxon>
        <taxon>Bacillati</taxon>
        <taxon>Bacillota</taxon>
        <taxon>Bacilli</taxon>
        <taxon>Bacillales</taxon>
        <taxon>Bacillaceae</taxon>
        <taxon>Shouchella</taxon>
    </lineage>
</organism>
<dbReference type="Pfam" id="PF00528">
    <property type="entry name" value="BPD_transp_1"/>
    <property type="match status" value="1"/>
</dbReference>
<evidence type="ECO:0000256" key="4">
    <source>
        <dbReference type="ARBA" id="ARBA00022692"/>
    </source>
</evidence>
<comment type="similarity">
    <text evidence="7">Belongs to the binding-protein-dependent transport system permease family.</text>
</comment>
<dbReference type="InterPro" id="IPR035906">
    <property type="entry name" value="MetI-like_sf"/>
</dbReference>
<dbReference type="InterPro" id="IPR051393">
    <property type="entry name" value="ABC_transporter_permease"/>
</dbReference>
<keyword evidence="10" id="KW-1185">Reference proteome</keyword>
<proteinExistence type="inferred from homology"/>
<protein>
    <submittedName>
        <fullName evidence="9">Sugar ABC transporter permease</fullName>
    </submittedName>
</protein>
<dbReference type="KEGG" id="bcl:ABC3300"/>
<feature type="domain" description="ABC transmembrane type-1" evidence="8">
    <location>
        <begin position="133"/>
        <end position="346"/>
    </location>
</feature>
<gene>
    <name evidence="9" type="primary">araP</name>
    <name evidence="9" type="ordered locus">ABC3300</name>
</gene>
<reference evidence="9 10" key="3">
    <citation type="journal article" date="1997" name="Protein Eng.">
        <title>High-resolution crystal structure of M-protease: phylogeny aided analysis of the high-alkaline adaptation mechanism.</title>
        <authorList>
            <person name="Shirai T."/>
            <person name="Suzuki A."/>
            <person name="Yamane T."/>
            <person name="Ashida T."/>
            <person name="Kobayashi T."/>
            <person name="Ito S."/>
        </authorList>
    </citation>
    <scope>NUCLEOTIDE SEQUENCE [LARGE SCALE GENOMIC DNA]</scope>
    <source>
        <strain evidence="9 10">KSM-K16</strain>
    </source>
</reference>
<keyword evidence="4 7" id="KW-0812">Transmembrane</keyword>
<reference evidence="9 10" key="5">
    <citation type="journal article" date="2007" name="Extremophiles">
        <title>Intragenomic diversity of the V1 regions of 16S rRNA genes in high-alkaline protease-producing Bacillus clausii spp.</title>
        <authorList>
            <person name="Kageyama Y."/>
            <person name="Takaki Y."/>
            <person name="Shimamura S."/>
            <person name="Nishi S."/>
            <person name="Nogi Y."/>
            <person name="Uchimura K."/>
            <person name="Kobayashi T."/>
            <person name="Hitomi J."/>
            <person name="Ozaki K."/>
            <person name="Kawai S."/>
            <person name="Ito S."/>
            <person name="Horikoshi K."/>
        </authorList>
    </citation>
    <scope>NUCLEOTIDE SEQUENCE [LARGE SCALE GENOMIC DNA]</scope>
    <source>
        <strain evidence="9 10">KSM-K16</strain>
    </source>
</reference>
<comment type="subcellular location">
    <subcellularLocation>
        <location evidence="1 7">Cell membrane</location>
        <topology evidence="1 7">Multi-pass membrane protein</topology>
    </subcellularLocation>
</comment>
<sequence>MICLLSILQATFYVPGKRITMRSGVSSSKMCLLRKRLRQQPTGLKPAQDGGLAMSNPALSKGTKHIKGKKASTGLAPYVFIAPAAILFIIFTGYPVIYSFVLSFTVNENGVNTFAGLSNYIRLFQDSLFYEALFNTFIILLVQVPVMICMAVILANVLHSGIRRFKGPLRVAFFTPTVTSLVATAVIFLLILNQDFGIINYVLTSVGIERIPWLNDPFWAKVSVILTILWRWTGYNMVIILAGLQVIPKDLYEAAEIDGASTIKKFFSITVPQLKPVLLFAFVMSTIGTFQLFDEVFILTGGGPINATMTVTMYLYENGFEYFDFGYASAIAYVIVIIIAFLSFIQFKVAGDRE</sequence>
<dbReference type="GO" id="GO:0055085">
    <property type="term" value="P:transmembrane transport"/>
    <property type="evidence" value="ECO:0007669"/>
    <property type="project" value="InterPro"/>
</dbReference>
<dbReference type="EMBL" id="AP006627">
    <property type="protein sequence ID" value="BAD65833.1"/>
    <property type="molecule type" value="Genomic_DNA"/>
</dbReference>
<evidence type="ECO:0000256" key="3">
    <source>
        <dbReference type="ARBA" id="ARBA00022475"/>
    </source>
</evidence>
<accession>Q5WCS7</accession>
<keyword evidence="2 7" id="KW-0813">Transport</keyword>
<feature type="transmembrane region" description="Helical" evidence="7">
    <location>
        <begin position="325"/>
        <end position="345"/>
    </location>
</feature>
<evidence type="ECO:0000313" key="10">
    <source>
        <dbReference type="Proteomes" id="UP000001168"/>
    </source>
</evidence>
<reference evidence="9 10" key="1">
    <citation type="journal article" date="1994" name="J. Ferment. Bioeng.">
        <title>Molecular cloning and nucleotide sequence of the gene for an alkaline protease from the alkalophilic Bacillus sp. KSM-K16.</title>
        <authorList>
            <person name="Hakamada Y."/>
            <person name="Kobayashi T."/>
            <person name="Hitomi J."/>
            <person name="Kawai S."/>
            <person name="Ito S."/>
        </authorList>
    </citation>
    <scope>NUCLEOTIDE SEQUENCE [LARGE SCALE GENOMIC DNA]</scope>
    <source>
        <strain evidence="9 10">KSM-K16</strain>
    </source>
</reference>
<dbReference type="Proteomes" id="UP000001168">
    <property type="component" value="Chromosome"/>
</dbReference>
<dbReference type="PROSITE" id="PS50928">
    <property type="entry name" value="ABC_TM1"/>
    <property type="match status" value="1"/>
</dbReference>
<dbReference type="eggNOG" id="COG1175">
    <property type="taxonomic scope" value="Bacteria"/>
</dbReference>
<feature type="transmembrane region" description="Helical" evidence="7">
    <location>
        <begin position="75"/>
        <end position="97"/>
    </location>
</feature>
<evidence type="ECO:0000256" key="6">
    <source>
        <dbReference type="ARBA" id="ARBA00023136"/>
    </source>
</evidence>
<keyword evidence="3" id="KW-1003">Cell membrane</keyword>
<dbReference type="InterPro" id="IPR000515">
    <property type="entry name" value="MetI-like"/>
</dbReference>
<feature type="transmembrane region" description="Helical" evidence="7">
    <location>
        <begin position="171"/>
        <end position="192"/>
    </location>
</feature>
<dbReference type="AlphaFoldDB" id="Q5WCS7"/>
<dbReference type="STRING" id="66692.ABC3300"/>